<evidence type="ECO:0008006" key="10">
    <source>
        <dbReference type="Google" id="ProtNLM"/>
    </source>
</evidence>
<keyword evidence="5 7" id="KW-0472">Membrane</keyword>
<dbReference type="PANTHER" id="PTHR17920">
    <property type="entry name" value="TRANSMEMBRANE AND COILED-COIL DOMAIN-CONTAINING PROTEIN 4 TMCO4"/>
    <property type="match status" value="1"/>
</dbReference>
<feature type="region of interest" description="Disordered" evidence="6">
    <location>
        <begin position="226"/>
        <end position="259"/>
    </location>
</feature>
<evidence type="ECO:0000313" key="8">
    <source>
        <dbReference type="EMBL" id="MDI1488281.1"/>
    </source>
</evidence>
<evidence type="ECO:0000256" key="6">
    <source>
        <dbReference type="SAM" id="MobiDB-lite"/>
    </source>
</evidence>
<feature type="transmembrane region" description="Helical" evidence="7">
    <location>
        <begin position="538"/>
        <end position="563"/>
    </location>
</feature>
<accession>A0AA43TR24</accession>
<evidence type="ECO:0000256" key="3">
    <source>
        <dbReference type="ARBA" id="ARBA00022692"/>
    </source>
</evidence>
<dbReference type="Proteomes" id="UP001161017">
    <property type="component" value="Unassembled WGS sequence"/>
</dbReference>
<dbReference type="InterPro" id="IPR029058">
    <property type="entry name" value="AB_hydrolase_fold"/>
</dbReference>
<feature type="compositionally biased region" description="Polar residues" evidence="6">
    <location>
        <begin position="1022"/>
        <end position="1045"/>
    </location>
</feature>
<dbReference type="EMBL" id="JAPUFD010000007">
    <property type="protein sequence ID" value="MDI1488281.1"/>
    <property type="molecule type" value="Genomic_DNA"/>
</dbReference>
<gene>
    <name evidence="8" type="ORF">OHK93_007555</name>
</gene>
<keyword evidence="4 7" id="KW-1133">Transmembrane helix</keyword>
<dbReference type="GO" id="GO:0016020">
    <property type="term" value="C:membrane"/>
    <property type="evidence" value="ECO:0007669"/>
    <property type="project" value="UniProtKB-SubCell"/>
</dbReference>
<evidence type="ECO:0000256" key="2">
    <source>
        <dbReference type="ARBA" id="ARBA00009824"/>
    </source>
</evidence>
<reference evidence="8" key="1">
    <citation type="journal article" date="2023" name="Genome Biol. Evol.">
        <title>First Whole Genome Sequence and Flow Cytometry Genome Size Data for the Lichen-Forming Fungus Ramalina farinacea (Ascomycota).</title>
        <authorList>
            <person name="Llewellyn T."/>
            <person name="Mian S."/>
            <person name="Hill R."/>
            <person name="Leitch I.J."/>
            <person name="Gaya E."/>
        </authorList>
    </citation>
    <scope>NUCLEOTIDE SEQUENCE</scope>
    <source>
        <strain evidence="8">LIQ254RAFAR</strain>
    </source>
</reference>
<feature type="region of interest" description="Disordered" evidence="6">
    <location>
        <begin position="1"/>
        <end position="198"/>
    </location>
</feature>
<feature type="compositionally biased region" description="Basic and acidic residues" evidence="6">
    <location>
        <begin position="1131"/>
        <end position="1140"/>
    </location>
</feature>
<dbReference type="Pfam" id="PF05277">
    <property type="entry name" value="DUF726"/>
    <property type="match status" value="1"/>
</dbReference>
<feature type="region of interest" description="Disordered" evidence="6">
    <location>
        <begin position="385"/>
        <end position="446"/>
    </location>
</feature>
<organism evidence="8 9">
    <name type="scientific">Ramalina farinacea</name>
    <dbReference type="NCBI Taxonomy" id="258253"/>
    <lineage>
        <taxon>Eukaryota</taxon>
        <taxon>Fungi</taxon>
        <taxon>Dikarya</taxon>
        <taxon>Ascomycota</taxon>
        <taxon>Pezizomycotina</taxon>
        <taxon>Lecanoromycetes</taxon>
        <taxon>OSLEUM clade</taxon>
        <taxon>Lecanoromycetidae</taxon>
        <taxon>Lecanorales</taxon>
        <taxon>Lecanorineae</taxon>
        <taxon>Ramalinaceae</taxon>
        <taxon>Ramalina</taxon>
    </lineage>
</organism>
<dbReference type="AlphaFoldDB" id="A0AA43TR24"/>
<comment type="subcellular location">
    <subcellularLocation>
        <location evidence="1">Membrane</location>
        <topology evidence="1">Multi-pass membrane protein</topology>
    </subcellularLocation>
</comment>
<feature type="compositionally biased region" description="Basic and acidic residues" evidence="6">
    <location>
        <begin position="29"/>
        <end position="41"/>
    </location>
</feature>
<comment type="similarity">
    <text evidence="2">Belongs to the TMCO4 family.</text>
</comment>
<feature type="compositionally biased region" description="Polar residues" evidence="6">
    <location>
        <begin position="1090"/>
        <end position="1102"/>
    </location>
</feature>
<feature type="transmembrane region" description="Helical" evidence="7">
    <location>
        <begin position="583"/>
        <end position="605"/>
    </location>
</feature>
<feature type="compositionally biased region" description="Basic and acidic residues" evidence="6">
    <location>
        <begin position="131"/>
        <end position="141"/>
    </location>
</feature>
<feature type="region of interest" description="Disordered" evidence="6">
    <location>
        <begin position="973"/>
        <end position="1140"/>
    </location>
</feature>
<name>A0AA43TR24_9LECA</name>
<comment type="caution">
    <text evidence="8">The sequence shown here is derived from an EMBL/GenBank/DDBJ whole genome shotgun (WGS) entry which is preliminary data.</text>
</comment>
<feature type="compositionally biased region" description="Polar residues" evidence="6">
    <location>
        <begin position="8"/>
        <end position="28"/>
    </location>
</feature>
<feature type="compositionally biased region" description="Low complexity" evidence="6">
    <location>
        <begin position="118"/>
        <end position="129"/>
    </location>
</feature>
<feature type="compositionally biased region" description="Low complexity" evidence="6">
    <location>
        <begin position="1066"/>
        <end position="1081"/>
    </location>
</feature>
<proteinExistence type="inferred from homology"/>
<feature type="compositionally biased region" description="Basic and acidic residues" evidence="6">
    <location>
        <begin position="395"/>
        <end position="419"/>
    </location>
</feature>
<evidence type="ECO:0000256" key="7">
    <source>
        <dbReference type="SAM" id="Phobius"/>
    </source>
</evidence>
<evidence type="ECO:0000313" key="9">
    <source>
        <dbReference type="Proteomes" id="UP001161017"/>
    </source>
</evidence>
<dbReference type="SUPFAM" id="SSF53474">
    <property type="entry name" value="alpha/beta-Hydrolases"/>
    <property type="match status" value="1"/>
</dbReference>
<protein>
    <recommendedName>
        <fullName evidence="10">DUF726-domain-containing protein</fullName>
    </recommendedName>
</protein>
<dbReference type="InterPro" id="IPR007941">
    <property type="entry name" value="DUF726"/>
</dbReference>
<keyword evidence="3 7" id="KW-0812">Transmembrane</keyword>
<keyword evidence="9" id="KW-1185">Reference proteome</keyword>
<feature type="compositionally biased region" description="Low complexity" evidence="6">
    <location>
        <begin position="142"/>
        <end position="152"/>
    </location>
</feature>
<evidence type="ECO:0000256" key="4">
    <source>
        <dbReference type="ARBA" id="ARBA00022989"/>
    </source>
</evidence>
<dbReference type="PANTHER" id="PTHR17920:SF3">
    <property type="entry name" value="TRANSMEMBRANE AND COILED-COIL DOMAIN-CONTAINING PROTEIN 4"/>
    <property type="match status" value="1"/>
</dbReference>
<evidence type="ECO:0000256" key="1">
    <source>
        <dbReference type="ARBA" id="ARBA00004141"/>
    </source>
</evidence>
<sequence length="1140" mass="125171">MAVDEPPLQQNGTPTSRSHADGNPTSTAKDAEHPRHEKSLVTHDSQTIEGKDDVDKFGLPVKKSRRQSASSEQDEATVRDRDANAFGQPSGETHAEEQLGMKASTHAAQSEVPETNGIPSQTPPISTSSDCKAKGTDEGHPAEPASTSPPSTNVDATSHAVVDNILHGHTGSVSGWSHQALAPQKVKPEENKEEDEWQSMPAYAPYDLYDDDGHLIAKEAPDSDEEANAYHGLGGAGKGYTRVQHDEDAKSTTSMDENTDYLFKPKDTALVNEDEDQRDPLAQLQATKELLTEGQRIAYVGLTRLGMAEMLKQMEAIETTKKTAKKVNLAIESMKMWSQQMMVRLYMHMEIDSSEQIMIEQLAQHGVLPGDLTPALMQNARVKNPMAEQENADGESLKSPKLNGERRPSATSSTHRESRDEDADADAPPPYQEHNEGPMPEVRTPSQLGISKKIDIDLRWTILCDLFLLLLADSIYDARSRTLLERVGLSLEVAWIDICRFEKRVTDSLEMQEAANKETWDEAEHMESRRKMALKRRYMMMGLATVSGGLVIGLSAGVLAPVIGAGLAAGFSTIGVAGTSSFLAGAGGTAIITSGAVLTGGTIGVRASDRRTGAVKTFEYRPLHNNKRVNLILTVSGWMSGKVDDVRLPFSTVDPVMGDIYSLLWEPEMLQSMGQTINILASEALSQSIQQVLGSTILISLMAALQLPIVLTKLSYLIDNPWTVSMGRANAAGLILADSLIDRNLGVRPITLVGFSLGARVIFACLRELADKGAFGLIQNVYLFGSPIVADKDEYLRCRSVISGRFVNGYASNDWILGYLFRATSGGIRRVAGLAQVEGIEGLENIDVTKHVNGHMAYRAAMPKLLREVGWEVESDEFTEIEDPDPDNHDKRQRELIRELDEARKEAEAKPEKKRFGFFKRGKMAEKKAWETYDDRLREPHDDFSTSAADTQGNVLFDIEAIKRELESEQIDVRELESTLPPMKLTVDDFRSDQGSSPRSNLRETRSYDASMVSRPKDPANANGSSKENPFNQGYDEYNTSSETVPAQPKLSFEAPRKNTSSPQQLPLRSPTVSSPRPSSPLKKEVHPTAATTPPQRPSLRTSMSSPPPSGSAPVGLEHNAWADEEDEDFGQEKQVKLTF</sequence>
<evidence type="ECO:0000256" key="5">
    <source>
        <dbReference type="ARBA" id="ARBA00023136"/>
    </source>
</evidence>